<evidence type="ECO:0000313" key="2">
    <source>
        <dbReference type="EMBL" id="CAE7326628.1"/>
    </source>
</evidence>
<feature type="compositionally biased region" description="Low complexity" evidence="1">
    <location>
        <begin position="197"/>
        <end position="206"/>
    </location>
</feature>
<gene>
    <name evidence="2" type="ORF">SNAT2548_LOCUS17099</name>
</gene>
<feature type="region of interest" description="Disordered" evidence="1">
    <location>
        <begin position="100"/>
        <end position="212"/>
    </location>
</feature>
<comment type="caution">
    <text evidence="2">The sequence shown here is derived from an EMBL/GenBank/DDBJ whole genome shotgun (WGS) entry which is preliminary data.</text>
</comment>
<dbReference type="AlphaFoldDB" id="A0A812NTW5"/>
<dbReference type="Proteomes" id="UP000604046">
    <property type="component" value="Unassembled WGS sequence"/>
</dbReference>
<evidence type="ECO:0000256" key="1">
    <source>
        <dbReference type="SAM" id="MobiDB-lite"/>
    </source>
</evidence>
<accession>A0A812NTW5</accession>
<organism evidence="2 3">
    <name type="scientific">Symbiodinium natans</name>
    <dbReference type="NCBI Taxonomy" id="878477"/>
    <lineage>
        <taxon>Eukaryota</taxon>
        <taxon>Sar</taxon>
        <taxon>Alveolata</taxon>
        <taxon>Dinophyceae</taxon>
        <taxon>Suessiales</taxon>
        <taxon>Symbiodiniaceae</taxon>
        <taxon>Symbiodinium</taxon>
    </lineage>
</organism>
<reference evidence="2" key="1">
    <citation type="submission" date="2021-02" db="EMBL/GenBank/DDBJ databases">
        <authorList>
            <person name="Dougan E. K."/>
            <person name="Rhodes N."/>
            <person name="Thang M."/>
            <person name="Chan C."/>
        </authorList>
    </citation>
    <scope>NUCLEOTIDE SEQUENCE</scope>
</reference>
<keyword evidence="3" id="KW-1185">Reference proteome</keyword>
<feature type="compositionally biased region" description="Polar residues" evidence="1">
    <location>
        <begin position="120"/>
        <end position="132"/>
    </location>
</feature>
<evidence type="ECO:0000313" key="3">
    <source>
        <dbReference type="Proteomes" id="UP000604046"/>
    </source>
</evidence>
<feature type="compositionally biased region" description="Polar residues" evidence="1">
    <location>
        <begin position="174"/>
        <end position="196"/>
    </location>
</feature>
<protein>
    <submittedName>
        <fullName evidence="2">Uncharacterized protein</fullName>
    </submittedName>
</protein>
<name>A0A812NTW5_9DINO</name>
<proteinExistence type="predicted"/>
<dbReference type="EMBL" id="CAJNDS010002101">
    <property type="protein sequence ID" value="CAE7326628.1"/>
    <property type="molecule type" value="Genomic_DNA"/>
</dbReference>
<sequence>MGDYDLRDGPLVALEDLAKLANRPAWYPRSTMGHQYLAYMRDLHRKSSVASFVYCPGLMFALGDTPAELQPRMQHLYRKHPALAAMPFEFDRVPFHNLQAQRPSSLPRGPLALLAPPPKQNTTSTEGASSLSCRGPQALPPKQNTTSAPPKQNTTSAEGATSLSCRGPQALPPKQNTTSAPPKQNTTSAEGATSLSGKAATKGAATRKSPNA</sequence>
<feature type="compositionally biased region" description="Polar residues" evidence="1">
    <location>
        <begin position="142"/>
        <end position="164"/>
    </location>
</feature>
<feature type="compositionally biased region" description="Low complexity" evidence="1">
    <location>
        <begin position="102"/>
        <end position="114"/>
    </location>
</feature>